<dbReference type="Proteomes" id="UP000216446">
    <property type="component" value="Unassembled WGS sequence"/>
</dbReference>
<organism evidence="1 2">
    <name type="scientific">Rubricoccus marinus</name>
    <dbReference type="NCBI Taxonomy" id="716817"/>
    <lineage>
        <taxon>Bacteria</taxon>
        <taxon>Pseudomonadati</taxon>
        <taxon>Rhodothermota</taxon>
        <taxon>Rhodothermia</taxon>
        <taxon>Rhodothermales</taxon>
        <taxon>Rubricoccaceae</taxon>
        <taxon>Rubricoccus</taxon>
    </lineage>
</organism>
<gene>
    <name evidence="1" type="ORF">BSZ36_09350</name>
</gene>
<name>A0A259TZK7_9BACT</name>
<evidence type="ECO:0008006" key="3">
    <source>
        <dbReference type="Google" id="ProtNLM"/>
    </source>
</evidence>
<sequence>MRDSTFLDRFLLAASAFGAGLALGLLLAPEAGRDTRDRIASGAREASAAAQEKSRELAVPVADRARATAQTLAERHLPLAEDWEVVDPDTLRDALRSDLTRG</sequence>
<accession>A0A259TZK7</accession>
<keyword evidence="2" id="KW-1185">Reference proteome</keyword>
<dbReference type="AlphaFoldDB" id="A0A259TZK7"/>
<proteinExistence type="predicted"/>
<evidence type="ECO:0000313" key="1">
    <source>
        <dbReference type="EMBL" id="OZC03161.1"/>
    </source>
</evidence>
<dbReference type="RefSeq" id="WP_094548225.1">
    <property type="nucleotide sequence ID" value="NZ_MQWB01000001.1"/>
</dbReference>
<reference evidence="1 2" key="1">
    <citation type="submission" date="2016-11" db="EMBL/GenBank/DDBJ databases">
        <title>Study of marine rhodopsin-containing bacteria.</title>
        <authorList>
            <person name="Yoshizawa S."/>
            <person name="Kumagai Y."/>
            <person name="Kogure K."/>
        </authorList>
    </citation>
    <scope>NUCLEOTIDE SEQUENCE [LARGE SCALE GENOMIC DNA]</scope>
    <source>
        <strain evidence="1 2">SG-29</strain>
    </source>
</reference>
<protein>
    <recommendedName>
        <fullName evidence="3">YtxH domain-containing protein</fullName>
    </recommendedName>
</protein>
<evidence type="ECO:0000313" key="2">
    <source>
        <dbReference type="Proteomes" id="UP000216446"/>
    </source>
</evidence>
<comment type="caution">
    <text evidence="1">The sequence shown here is derived from an EMBL/GenBank/DDBJ whole genome shotgun (WGS) entry which is preliminary data.</text>
</comment>
<dbReference type="EMBL" id="MQWB01000001">
    <property type="protein sequence ID" value="OZC03161.1"/>
    <property type="molecule type" value="Genomic_DNA"/>
</dbReference>
<dbReference type="InParanoid" id="A0A259TZK7"/>